<dbReference type="EMBL" id="JANJYI010000005">
    <property type="protein sequence ID" value="KAK2647325.1"/>
    <property type="molecule type" value="Genomic_DNA"/>
</dbReference>
<gene>
    <name evidence="2" type="ORF">Ddye_014814</name>
</gene>
<keyword evidence="1" id="KW-0732">Signal</keyword>
<evidence type="ECO:0000313" key="2">
    <source>
        <dbReference type="EMBL" id="KAK2647325.1"/>
    </source>
</evidence>
<evidence type="ECO:0000313" key="3">
    <source>
        <dbReference type="Proteomes" id="UP001280121"/>
    </source>
</evidence>
<organism evidence="2 3">
    <name type="scientific">Dipteronia dyeriana</name>
    <dbReference type="NCBI Taxonomy" id="168575"/>
    <lineage>
        <taxon>Eukaryota</taxon>
        <taxon>Viridiplantae</taxon>
        <taxon>Streptophyta</taxon>
        <taxon>Embryophyta</taxon>
        <taxon>Tracheophyta</taxon>
        <taxon>Spermatophyta</taxon>
        <taxon>Magnoliopsida</taxon>
        <taxon>eudicotyledons</taxon>
        <taxon>Gunneridae</taxon>
        <taxon>Pentapetalae</taxon>
        <taxon>rosids</taxon>
        <taxon>malvids</taxon>
        <taxon>Sapindales</taxon>
        <taxon>Sapindaceae</taxon>
        <taxon>Hippocastanoideae</taxon>
        <taxon>Acereae</taxon>
        <taxon>Dipteronia</taxon>
    </lineage>
</organism>
<protein>
    <submittedName>
        <fullName evidence="2">Uncharacterized protein</fullName>
    </submittedName>
</protein>
<name>A0AAD9WZ02_9ROSI</name>
<feature type="chain" id="PRO_5041961703" evidence="1">
    <location>
        <begin position="32"/>
        <end position="96"/>
    </location>
</feature>
<evidence type="ECO:0000256" key="1">
    <source>
        <dbReference type="SAM" id="SignalP"/>
    </source>
</evidence>
<dbReference type="Proteomes" id="UP001280121">
    <property type="component" value="Unassembled WGS sequence"/>
</dbReference>
<comment type="caution">
    <text evidence="2">The sequence shown here is derived from an EMBL/GenBank/DDBJ whole genome shotgun (WGS) entry which is preliminary data.</text>
</comment>
<sequence length="96" mass="11124">MKNYTLSNLTSMASNLLILSSLLLFSALTASESKQYFSKKISPSSLGLKKEKLTHLHFNFHDIITTKIPLLFKWRKPPRPTPPRPFLVQYIYWTTP</sequence>
<reference evidence="2" key="1">
    <citation type="journal article" date="2023" name="Plant J.">
        <title>Genome sequences and population genomics provide insights into the demographic history, inbreeding, and mutation load of two 'living fossil' tree species of Dipteronia.</title>
        <authorList>
            <person name="Feng Y."/>
            <person name="Comes H.P."/>
            <person name="Chen J."/>
            <person name="Zhu S."/>
            <person name="Lu R."/>
            <person name="Zhang X."/>
            <person name="Li P."/>
            <person name="Qiu J."/>
            <person name="Olsen K.M."/>
            <person name="Qiu Y."/>
        </authorList>
    </citation>
    <scope>NUCLEOTIDE SEQUENCE</scope>
    <source>
        <strain evidence="2">KIB01</strain>
    </source>
</reference>
<dbReference type="AlphaFoldDB" id="A0AAD9WZ02"/>
<proteinExistence type="predicted"/>
<feature type="signal peptide" evidence="1">
    <location>
        <begin position="1"/>
        <end position="31"/>
    </location>
</feature>
<keyword evidence="3" id="KW-1185">Reference proteome</keyword>
<accession>A0AAD9WZ02</accession>